<dbReference type="InterPro" id="IPR023214">
    <property type="entry name" value="HAD_sf"/>
</dbReference>
<evidence type="ECO:0000259" key="11">
    <source>
        <dbReference type="PROSITE" id="PS50846"/>
    </source>
</evidence>
<keyword evidence="3 10" id="KW-0812">Transmembrane</keyword>
<feature type="transmembrane region" description="Helical" evidence="10">
    <location>
        <begin position="722"/>
        <end position="745"/>
    </location>
</feature>
<dbReference type="SUPFAM" id="SSF81653">
    <property type="entry name" value="Calcium ATPase, transduction domain A"/>
    <property type="match status" value="1"/>
</dbReference>
<dbReference type="InterPro" id="IPR023298">
    <property type="entry name" value="ATPase_P-typ_TM_dom_sf"/>
</dbReference>
<comment type="similarity">
    <text evidence="2 10">Belongs to the cation transport ATPase (P-type) (TC 3.A.3) family. Type IB subfamily.</text>
</comment>
<dbReference type="InterPro" id="IPR027256">
    <property type="entry name" value="P-typ_ATPase_IB"/>
</dbReference>
<dbReference type="NCBIfam" id="TIGR01525">
    <property type="entry name" value="ATPase-IB_hvy"/>
    <property type="match status" value="1"/>
</dbReference>
<dbReference type="Gene3D" id="2.70.150.10">
    <property type="entry name" value="Calcium-transporting ATPase, cytoplasmic transduction domain A"/>
    <property type="match status" value="1"/>
</dbReference>
<dbReference type="Pfam" id="PF00702">
    <property type="entry name" value="Hydrolase"/>
    <property type="match status" value="1"/>
</dbReference>
<dbReference type="InterPro" id="IPR023299">
    <property type="entry name" value="ATPase_P-typ_cyto_dom_N"/>
</dbReference>
<dbReference type="PRINTS" id="PR00119">
    <property type="entry name" value="CATATPASE"/>
</dbReference>
<dbReference type="GO" id="GO:0016020">
    <property type="term" value="C:membrane"/>
    <property type="evidence" value="ECO:0007669"/>
    <property type="project" value="UniProtKB-SubCell"/>
</dbReference>
<dbReference type="Gene3D" id="3.30.70.100">
    <property type="match status" value="2"/>
</dbReference>
<dbReference type="Pfam" id="PF00122">
    <property type="entry name" value="E1-E2_ATPase"/>
    <property type="match status" value="1"/>
</dbReference>
<dbReference type="Gene3D" id="3.40.50.1000">
    <property type="entry name" value="HAD superfamily/HAD-like"/>
    <property type="match status" value="1"/>
</dbReference>
<dbReference type="InterPro" id="IPR001757">
    <property type="entry name" value="P_typ_ATPase"/>
</dbReference>
<gene>
    <name evidence="12" type="ORF">CANVERA_P1902</name>
</gene>
<keyword evidence="13" id="KW-1185">Reference proteome</keyword>
<dbReference type="GO" id="GO:0005507">
    <property type="term" value="F:copper ion binding"/>
    <property type="evidence" value="ECO:0007669"/>
    <property type="project" value="TreeGrafter"/>
</dbReference>
<keyword evidence="8 10" id="KW-1133">Transmembrane helix</keyword>
<evidence type="ECO:0000313" key="13">
    <source>
        <dbReference type="Proteomes" id="UP001152885"/>
    </source>
</evidence>
<keyword evidence="5 10" id="KW-0547">Nucleotide-binding</keyword>
<dbReference type="CDD" id="cd02094">
    <property type="entry name" value="P-type_ATPase_Cu-like"/>
    <property type="match status" value="1"/>
</dbReference>
<dbReference type="SFLD" id="SFLDF00027">
    <property type="entry name" value="p-type_atpase"/>
    <property type="match status" value="1"/>
</dbReference>
<dbReference type="InterPro" id="IPR018303">
    <property type="entry name" value="ATPase_P-typ_P_site"/>
</dbReference>
<dbReference type="SFLD" id="SFLDG00002">
    <property type="entry name" value="C1.7:_P-type_atpase_like"/>
    <property type="match status" value="1"/>
</dbReference>
<evidence type="ECO:0000256" key="2">
    <source>
        <dbReference type="ARBA" id="ARBA00006024"/>
    </source>
</evidence>
<evidence type="ECO:0000256" key="5">
    <source>
        <dbReference type="ARBA" id="ARBA00022741"/>
    </source>
</evidence>
<dbReference type="InterPro" id="IPR059000">
    <property type="entry name" value="ATPase_P-type_domA"/>
</dbReference>
<dbReference type="SUPFAM" id="SSF56784">
    <property type="entry name" value="HAD-like"/>
    <property type="match status" value="1"/>
</dbReference>
<dbReference type="CDD" id="cd00371">
    <property type="entry name" value="HMA"/>
    <property type="match status" value="2"/>
</dbReference>
<dbReference type="SFLD" id="SFLDS00003">
    <property type="entry name" value="Haloacid_Dehalogenase"/>
    <property type="match status" value="1"/>
</dbReference>
<evidence type="ECO:0000256" key="9">
    <source>
        <dbReference type="ARBA" id="ARBA00023136"/>
    </source>
</evidence>
<accession>A0A9W4XCN1</accession>
<dbReference type="GO" id="GO:0005524">
    <property type="term" value="F:ATP binding"/>
    <property type="evidence" value="ECO:0007669"/>
    <property type="project" value="UniProtKB-UniRule"/>
</dbReference>
<dbReference type="InterPro" id="IPR036412">
    <property type="entry name" value="HAD-like_sf"/>
</dbReference>
<feature type="transmembrane region" description="Helical" evidence="10">
    <location>
        <begin position="765"/>
        <end position="793"/>
    </location>
</feature>
<comment type="caution">
    <text evidence="12">The sequence shown here is derived from an EMBL/GenBank/DDBJ whole genome shotgun (WGS) entry which is preliminary data.</text>
</comment>
<dbReference type="PANTHER" id="PTHR43520">
    <property type="entry name" value="ATP7, ISOFORM B"/>
    <property type="match status" value="1"/>
</dbReference>
<feature type="transmembrane region" description="Helical" evidence="10">
    <location>
        <begin position="528"/>
        <end position="557"/>
    </location>
</feature>
<dbReference type="InterPro" id="IPR036163">
    <property type="entry name" value="HMA_dom_sf"/>
</dbReference>
<dbReference type="InterPro" id="IPR008250">
    <property type="entry name" value="ATPase_P-typ_transduc_dom_A_sf"/>
</dbReference>
<proteinExistence type="inferred from homology"/>
<dbReference type="GO" id="GO:0043682">
    <property type="term" value="F:P-type divalent copper transporter activity"/>
    <property type="evidence" value="ECO:0007669"/>
    <property type="project" value="TreeGrafter"/>
</dbReference>
<feature type="domain" description="HMA" evidence="11">
    <location>
        <begin position="252"/>
        <end position="317"/>
    </location>
</feature>
<dbReference type="InterPro" id="IPR044492">
    <property type="entry name" value="P_typ_ATPase_HD_dom"/>
</dbReference>
<evidence type="ECO:0000256" key="10">
    <source>
        <dbReference type="RuleBase" id="RU362081"/>
    </source>
</evidence>
<evidence type="ECO:0000256" key="7">
    <source>
        <dbReference type="ARBA" id="ARBA00022967"/>
    </source>
</evidence>
<dbReference type="InterPro" id="IPR006121">
    <property type="entry name" value="HMA_dom"/>
</dbReference>
<dbReference type="NCBIfam" id="TIGR01494">
    <property type="entry name" value="ATPase_P-type"/>
    <property type="match status" value="2"/>
</dbReference>
<evidence type="ECO:0000256" key="6">
    <source>
        <dbReference type="ARBA" id="ARBA00022840"/>
    </source>
</evidence>
<evidence type="ECO:0000256" key="4">
    <source>
        <dbReference type="ARBA" id="ARBA00022723"/>
    </source>
</evidence>
<dbReference type="SUPFAM" id="SSF81665">
    <property type="entry name" value="Calcium ATPase, transmembrane domain M"/>
    <property type="match status" value="1"/>
</dbReference>
<dbReference type="SUPFAM" id="SSF55008">
    <property type="entry name" value="HMA, heavy metal-associated domain"/>
    <property type="match status" value="2"/>
</dbReference>
<dbReference type="Proteomes" id="UP001152885">
    <property type="component" value="Unassembled WGS sequence"/>
</dbReference>
<dbReference type="PANTHER" id="PTHR43520:SF32">
    <property type="entry name" value="COPPER RESISTANCE P-TYPE ATPASE (EUROFUNG)"/>
    <property type="match status" value="1"/>
</dbReference>
<dbReference type="Gene3D" id="3.40.1110.10">
    <property type="entry name" value="Calcium-transporting ATPase, cytoplasmic domain N"/>
    <property type="match status" value="1"/>
</dbReference>
<dbReference type="FunFam" id="2.70.150.10:FF:000068">
    <property type="entry name" value="Copper resistance-associated P-type ATPase"/>
    <property type="match status" value="1"/>
</dbReference>
<evidence type="ECO:0000256" key="3">
    <source>
        <dbReference type="ARBA" id="ARBA00022692"/>
    </source>
</evidence>
<evidence type="ECO:0000313" key="12">
    <source>
        <dbReference type="EMBL" id="CAI5757388.1"/>
    </source>
</evidence>
<keyword evidence="4 10" id="KW-0479">Metal-binding</keyword>
<sequence length="1190" mass="132938">MFKFIINFDNIHCDKCVTTIESILSNYYQIIPIDNLDDLSTDNLTKKQVYFYYVADSNQVRLFGNDDIFQINLKKLLSKLNKVGFHILSWEIFDNNQLANSSNETNQHETTDTDGLFDVVKIYNKLFKRNSKVGKNHLKYCKACQNKDKLNDSDTSSSEETKVEIKQQEYRASFLIQGMTCSSCVQSIDDALKPILNFKPGEFNYSINLLQQSLVAIIPNKQIINKVIDEVNDLGFECKLIEVLPIETSITTKVTGLIEGMTCSACATSIYNSLQDLPFILESGINIMTKTGTFVIENESQIPKLQEAIEDCGFEFKLVSNEKINYLSSKKKSRSVMFKVNGMFCSHCPEIILNYLSQYGESVIIDDSLTLQNPIIKFTYIPSENVNIRKFLFDLNHISDDVSSGYKINENEGTFQCELVKPVSIDEQINKLAHKELLGLSIRLIIATIFAIPTFIFGIVAMALLRKNHPFRKWVEEPIWVGNVSRDVWILLILSTPVYFFAADTFHRKAIKEVKSLWIHKNSFTKRLFKFGSMNLLMCLGTSVAYFASIVLLGISANQEKHTEMGFHTTYFDSVVFLTFFLLIGKLLQAYSKLKTSNAINKLSDLKQSEATLLENDQEAKIDVELLEIGDTIKISTGESPPIDCVITKGRSEFDESALTGESTPIKHIDGHQIFSGTVNIGNSSIIAKVTSLTTDSLLNQIVSTVRDGQLRKAPMEKVADLITGYFVPVIVFLAITTWVIWLSLGFSGKLPQSYLDIDVGGWTIWSLDFAIAVFVIACPCGIGLAAPTALFVGTGLAAKYGILAKGGGVAFQDGANTNVVCFDKTGTLTMGKLTVTNYAFITDIPKFLTLQVSRDLELSSNHPISKCVKTFIDKLASKLDVSLSINKIPEVETVPGKGLKGIVTYEDDSEWDKYKPTEAILGNESLFEDYDIEISKPQQYLLNQWKSECKSVILVGIKSQVLFQDSNFHLIFMMTARDQLRPDSKEIIKSLHSKKIDTWMITGDNKLTASSIAKEIGIPESNVISQILPNEKEFQIKRIRQIKPNSIVAMVGDGINDAPALANSDVGIALSSGSDLAITSSDFILLNKIHPLISLITLFDLSRSVFHRIYFNFGWALVYNVCGIPIAAGVIYPYKNSRLDPVWASAAMALSSISVVLSSLALKFYRPKINPKDFKIDDLEEIEAEESNI</sequence>
<dbReference type="PROSITE" id="PS00154">
    <property type="entry name" value="ATPASE_E1_E2"/>
    <property type="match status" value="1"/>
</dbReference>
<keyword evidence="7" id="KW-1278">Translocase</keyword>
<feature type="transmembrane region" description="Helical" evidence="10">
    <location>
        <begin position="569"/>
        <end position="588"/>
    </location>
</feature>
<comment type="subcellular location">
    <subcellularLocation>
        <location evidence="1">Membrane</location>
        <topology evidence="1">Multi-pass membrane protein</topology>
    </subcellularLocation>
</comment>
<dbReference type="PROSITE" id="PS50846">
    <property type="entry name" value="HMA_2"/>
    <property type="match status" value="1"/>
</dbReference>
<dbReference type="Pfam" id="PF00403">
    <property type="entry name" value="HMA"/>
    <property type="match status" value="1"/>
</dbReference>
<organism evidence="12 13">
    <name type="scientific">Candida verbasci</name>
    <dbReference type="NCBI Taxonomy" id="1227364"/>
    <lineage>
        <taxon>Eukaryota</taxon>
        <taxon>Fungi</taxon>
        <taxon>Dikarya</taxon>
        <taxon>Ascomycota</taxon>
        <taxon>Saccharomycotina</taxon>
        <taxon>Pichiomycetes</taxon>
        <taxon>Debaryomycetaceae</taxon>
        <taxon>Candida/Lodderomyces clade</taxon>
        <taxon>Candida</taxon>
    </lineage>
</organism>
<dbReference type="AlphaFoldDB" id="A0A9W4XCN1"/>
<evidence type="ECO:0000256" key="1">
    <source>
        <dbReference type="ARBA" id="ARBA00004141"/>
    </source>
</evidence>
<dbReference type="EMBL" id="CANTUO010000001">
    <property type="protein sequence ID" value="CAI5757388.1"/>
    <property type="molecule type" value="Genomic_DNA"/>
</dbReference>
<keyword evidence="9 10" id="KW-0472">Membrane</keyword>
<evidence type="ECO:0000256" key="8">
    <source>
        <dbReference type="ARBA" id="ARBA00022989"/>
    </source>
</evidence>
<reference evidence="12" key="1">
    <citation type="submission" date="2022-12" db="EMBL/GenBank/DDBJ databases">
        <authorList>
            <person name="Brejova B."/>
        </authorList>
    </citation>
    <scope>NUCLEOTIDE SEQUENCE</scope>
</reference>
<feature type="transmembrane region" description="Helical" evidence="10">
    <location>
        <begin position="1144"/>
        <end position="1166"/>
    </location>
</feature>
<dbReference type="GO" id="GO:0016887">
    <property type="term" value="F:ATP hydrolysis activity"/>
    <property type="evidence" value="ECO:0007669"/>
    <property type="project" value="InterPro"/>
</dbReference>
<feature type="transmembrane region" description="Helical" evidence="10">
    <location>
        <begin position="1110"/>
        <end position="1132"/>
    </location>
</feature>
<name>A0A9W4XCN1_9ASCO</name>
<feature type="transmembrane region" description="Helical" evidence="10">
    <location>
        <begin position="444"/>
        <end position="465"/>
    </location>
</feature>
<keyword evidence="6 10" id="KW-0067">ATP-binding</keyword>
<protein>
    <recommendedName>
        <fullName evidence="11">HMA domain-containing protein</fullName>
    </recommendedName>
</protein>
<dbReference type="GO" id="GO:0055070">
    <property type="term" value="P:copper ion homeostasis"/>
    <property type="evidence" value="ECO:0007669"/>
    <property type="project" value="TreeGrafter"/>
</dbReference>
<dbReference type="OrthoDB" id="432719at2759"/>